<comment type="caution">
    <text evidence="1">The sequence shown here is derived from an EMBL/GenBank/DDBJ whole genome shotgun (WGS) entry which is preliminary data.</text>
</comment>
<gene>
    <name evidence="1" type="ORF">SDC9_142504</name>
</gene>
<sequence length="111" mass="13133">MVLLIAAGALFIFLWDTVLSPVLSYRKFLRDLLSGRKRDYIGRFKGFENLNIMREGIPCRPFMLNVGEAKDEKDDRLLYWDIQHPLPEWHEGMKLWVSTFDKSVCDWRPEA</sequence>
<protein>
    <submittedName>
        <fullName evidence="1">Uncharacterized protein</fullName>
    </submittedName>
</protein>
<name>A0A645E0R2_9ZZZZ</name>
<dbReference type="EMBL" id="VSSQ01041863">
    <property type="protein sequence ID" value="MPM95350.1"/>
    <property type="molecule type" value="Genomic_DNA"/>
</dbReference>
<reference evidence="1" key="1">
    <citation type="submission" date="2019-08" db="EMBL/GenBank/DDBJ databases">
        <authorList>
            <person name="Kucharzyk K."/>
            <person name="Murdoch R.W."/>
            <person name="Higgins S."/>
            <person name="Loffler F."/>
        </authorList>
    </citation>
    <scope>NUCLEOTIDE SEQUENCE</scope>
</reference>
<accession>A0A645E0R2</accession>
<dbReference type="AlphaFoldDB" id="A0A645E0R2"/>
<evidence type="ECO:0000313" key="1">
    <source>
        <dbReference type="EMBL" id="MPM95350.1"/>
    </source>
</evidence>
<organism evidence="1">
    <name type="scientific">bioreactor metagenome</name>
    <dbReference type="NCBI Taxonomy" id="1076179"/>
    <lineage>
        <taxon>unclassified sequences</taxon>
        <taxon>metagenomes</taxon>
        <taxon>ecological metagenomes</taxon>
    </lineage>
</organism>
<proteinExistence type="predicted"/>